<evidence type="ECO:0000313" key="2">
    <source>
        <dbReference type="Proteomes" id="UP000824250"/>
    </source>
</evidence>
<organism evidence="1 2">
    <name type="scientific">Candidatus Copromonas faecavium</name>
    <name type="common">nom. illeg.</name>
    <dbReference type="NCBI Taxonomy" id="2840740"/>
    <lineage>
        <taxon>Bacteria</taxon>
        <taxon>Bacillati</taxon>
        <taxon>Bacillota</taxon>
        <taxon>Clostridia</taxon>
        <taxon>Lachnospirales</taxon>
        <taxon>Lachnospiraceae</taxon>
        <taxon>Candidatus Copromonas (nom. illeg.)</taxon>
    </lineage>
</organism>
<dbReference type="AlphaFoldDB" id="A0A9D1D4L4"/>
<reference evidence="1" key="2">
    <citation type="journal article" date="2021" name="PeerJ">
        <title>Extensive microbial diversity within the chicken gut microbiome revealed by metagenomics and culture.</title>
        <authorList>
            <person name="Gilroy R."/>
            <person name="Ravi A."/>
            <person name="Getino M."/>
            <person name="Pursley I."/>
            <person name="Horton D.L."/>
            <person name="Alikhan N.F."/>
            <person name="Baker D."/>
            <person name="Gharbi K."/>
            <person name="Hall N."/>
            <person name="Watson M."/>
            <person name="Adriaenssens E.M."/>
            <person name="Foster-Nyarko E."/>
            <person name="Jarju S."/>
            <person name="Secka A."/>
            <person name="Antonio M."/>
            <person name="Oren A."/>
            <person name="Chaudhuri R.R."/>
            <person name="La Ragione R."/>
            <person name="Hildebrand F."/>
            <person name="Pallen M.J."/>
        </authorList>
    </citation>
    <scope>NUCLEOTIDE SEQUENCE</scope>
    <source>
        <strain evidence="1">CHK180-2868</strain>
    </source>
</reference>
<accession>A0A9D1D4L4</accession>
<dbReference type="SUPFAM" id="SSF53254">
    <property type="entry name" value="Phosphoglycerate mutase-like"/>
    <property type="match status" value="1"/>
</dbReference>
<dbReference type="SMART" id="SM00855">
    <property type="entry name" value="PGAM"/>
    <property type="match status" value="1"/>
</dbReference>
<dbReference type="Proteomes" id="UP000824250">
    <property type="component" value="Unassembled WGS sequence"/>
</dbReference>
<dbReference type="GO" id="GO:0016791">
    <property type="term" value="F:phosphatase activity"/>
    <property type="evidence" value="ECO:0007669"/>
    <property type="project" value="TreeGrafter"/>
</dbReference>
<dbReference type="Pfam" id="PF00300">
    <property type="entry name" value="His_Phos_1"/>
    <property type="match status" value="1"/>
</dbReference>
<dbReference type="InterPro" id="IPR029033">
    <property type="entry name" value="His_PPase_superfam"/>
</dbReference>
<dbReference type="PANTHER" id="PTHR48100:SF1">
    <property type="entry name" value="HISTIDINE PHOSPHATASE FAMILY PROTEIN-RELATED"/>
    <property type="match status" value="1"/>
</dbReference>
<evidence type="ECO:0000313" key="1">
    <source>
        <dbReference type="EMBL" id="HIR05281.1"/>
    </source>
</evidence>
<dbReference type="InterPro" id="IPR013078">
    <property type="entry name" value="His_Pase_superF_clade-1"/>
</dbReference>
<dbReference type="PANTHER" id="PTHR48100">
    <property type="entry name" value="BROAD-SPECIFICITY PHOSPHATASE YOR283W-RELATED"/>
    <property type="match status" value="1"/>
</dbReference>
<dbReference type="GO" id="GO:0005737">
    <property type="term" value="C:cytoplasm"/>
    <property type="evidence" value="ECO:0007669"/>
    <property type="project" value="TreeGrafter"/>
</dbReference>
<gene>
    <name evidence="1" type="ORF">IAB28_04870</name>
</gene>
<comment type="caution">
    <text evidence="1">The sequence shown here is derived from an EMBL/GenBank/DDBJ whole genome shotgun (WGS) entry which is preliminary data.</text>
</comment>
<sequence>MNVLLLRHGKTAGNLEGRYVGRTDEPLAQETKEQLKGLTSEKLEPLYEKLGPVAAIYTSPMKRCMETAEALFPKSRFLQAPRETVFGLEECDFGRFEYKTWRELSGDPEYEKFLNTQGMSGFPGGETTEAFKERVCSVFSSVLMGWEDGTASIPLKAREGRRDGTLVFVVHGGTIMAALERFSRPHRDYYSWQTGNLCGFLGEAGFENGRLFMQNVAEIKIV</sequence>
<dbReference type="CDD" id="cd07067">
    <property type="entry name" value="HP_PGM_like"/>
    <property type="match status" value="1"/>
</dbReference>
<reference evidence="1" key="1">
    <citation type="submission" date="2020-10" db="EMBL/GenBank/DDBJ databases">
        <authorList>
            <person name="Gilroy R."/>
        </authorList>
    </citation>
    <scope>NUCLEOTIDE SEQUENCE</scope>
    <source>
        <strain evidence="1">CHK180-2868</strain>
    </source>
</reference>
<protein>
    <submittedName>
        <fullName evidence="1">Histidine phosphatase family protein</fullName>
    </submittedName>
</protein>
<proteinExistence type="predicted"/>
<name>A0A9D1D4L4_9FIRM</name>
<dbReference type="Gene3D" id="3.40.50.1240">
    <property type="entry name" value="Phosphoglycerate mutase-like"/>
    <property type="match status" value="1"/>
</dbReference>
<dbReference type="EMBL" id="DVGC01000027">
    <property type="protein sequence ID" value="HIR05281.1"/>
    <property type="molecule type" value="Genomic_DNA"/>
</dbReference>
<dbReference type="InterPro" id="IPR050275">
    <property type="entry name" value="PGM_Phosphatase"/>
</dbReference>